<dbReference type="Ensembl" id="ENSOANT00000067203.1">
    <property type="protein sequence ID" value="ENSOANP00000050443.1"/>
    <property type="gene ID" value="ENSOANG00000038799.1"/>
</dbReference>
<organism evidence="2 3">
    <name type="scientific">Ornithorhynchus anatinus</name>
    <name type="common">Duckbill platypus</name>
    <dbReference type="NCBI Taxonomy" id="9258"/>
    <lineage>
        <taxon>Eukaryota</taxon>
        <taxon>Metazoa</taxon>
        <taxon>Chordata</taxon>
        <taxon>Craniata</taxon>
        <taxon>Vertebrata</taxon>
        <taxon>Euteleostomi</taxon>
        <taxon>Mammalia</taxon>
        <taxon>Monotremata</taxon>
        <taxon>Ornithorhynchidae</taxon>
        <taxon>Ornithorhynchus</taxon>
    </lineage>
</organism>
<dbReference type="GeneTree" id="ENSGT00940000153094"/>
<dbReference type="InParanoid" id="A0A6I8PE58"/>
<dbReference type="InterPro" id="IPR036179">
    <property type="entry name" value="Ig-like_dom_sf"/>
</dbReference>
<protein>
    <recommendedName>
        <fullName evidence="1">Ig-like domain-containing protein</fullName>
    </recommendedName>
</protein>
<dbReference type="InterPro" id="IPR013106">
    <property type="entry name" value="Ig_V-set"/>
</dbReference>
<dbReference type="Bgee" id="ENSOANG00000038799">
    <property type="expression patterns" value="Expressed in adult mammalian kidney and 1 other cell type or tissue"/>
</dbReference>
<reference evidence="2" key="3">
    <citation type="submission" date="2025-09" db="UniProtKB">
        <authorList>
            <consortium name="Ensembl"/>
        </authorList>
    </citation>
    <scope>IDENTIFICATION</scope>
    <source>
        <strain evidence="2">Glennie</strain>
    </source>
</reference>
<dbReference type="InterPro" id="IPR003599">
    <property type="entry name" value="Ig_sub"/>
</dbReference>
<reference evidence="2" key="2">
    <citation type="submission" date="2025-08" db="UniProtKB">
        <authorList>
            <consortium name="Ensembl"/>
        </authorList>
    </citation>
    <scope>IDENTIFICATION</scope>
    <source>
        <strain evidence="2">Glennie</strain>
    </source>
</reference>
<accession>A0A6I8PE58</accession>
<evidence type="ECO:0000313" key="2">
    <source>
        <dbReference type="Ensembl" id="ENSOANP00000050443.1"/>
    </source>
</evidence>
<dbReference type="GO" id="GO:0006955">
    <property type="term" value="P:immune response"/>
    <property type="evidence" value="ECO:0000318"/>
    <property type="project" value="GO_Central"/>
</dbReference>
<dbReference type="Pfam" id="PF07686">
    <property type="entry name" value="V-set"/>
    <property type="match status" value="1"/>
</dbReference>
<evidence type="ECO:0000313" key="3">
    <source>
        <dbReference type="Proteomes" id="UP000002279"/>
    </source>
</evidence>
<name>A0A6I8PE58_ORNAN</name>
<dbReference type="SMART" id="SM00409">
    <property type="entry name" value="IG"/>
    <property type="match status" value="1"/>
</dbReference>
<feature type="domain" description="Ig-like" evidence="1">
    <location>
        <begin position="2"/>
        <end position="93"/>
    </location>
</feature>
<dbReference type="AlphaFoldDB" id="A0A6I8PE58"/>
<dbReference type="PROSITE" id="PS50835">
    <property type="entry name" value="IG_LIKE"/>
    <property type="match status" value="1"/>
</dbReference>
<dbReference type="InterPro" id="IPR050150">
    <property type="entry name" value="IgV_Light_Chain"/>
</dbReference>
<reference evidence="2 3" key="1">
    <citation type="journal article" date="2008" name="Nature">
        <title>Genome analysis of the platypus reveals unique signatures of evolution.</title>
        <authorList>
            <person name="Warren W.C."/>
            <person name="Hillier L.W."/>
            <person name="Marshall Graves J.A."/>
            <person name="Birney E."/>
            <person name="Ponting C.P."/>
            <person name="Grutzner F."/>
            <person name="Belov K."/>
            <person name="Miller W."/>
            <person name="Clarke L."/>
            <person name="Chinwalla A.T."/>
            <person name="Yang S.P."/>
            <person name="Heger A."/>
            <person name="Locke D.P."/>
            <person name="Miethke P."/>
            <person name="Waters P.D."/>
            <person name="Veyrunes F."/>
            <person name="Fulton L."/>
            <person name="Fulton B."/>
            <person name="Graves T."/>
            <person name="Wallis J."/>
            <person name="Puente X.S."/>
            <person name="Lopez-Otin C."/>
            <person name="Ordonez G.R."/>
            <person name="Eichler E.E."/>
            <person name="Chen L."/>
            <person name="Cheng Z."/>
            <person name="Deakin J.E."/>
            <person name="Alsop A."/>
            <person name="Thompson K."/>
            <person name="Kirby P."/>
            <person name="Papenfuss A.T."/>
            <person name="Wakefield M.J."/>
            <person name="Olender T."/>
            <person name="Lancet D."/>
            <person name="Huttley G.A."/>
            <person name="Smit A.F."/>
            <person name="Pask A."/>
            <person name="Temple-Smith P."/>
            <person name="Batzer M.A."/>
            <person name="Walker J.A."/>
            <person name="Konkel M.K."/>
            <person name="Harris R.S."/>
            <person name="Whittington C.M."/>
            <person name="Wong E.S."/>
            <person name="Gemmell N.J."/>
            <person name="Buschiazzo E."/>
            <person name="Vargas Jentzsch I.M."/>
            <person name="Merkel A."/>
            <person name="Schmitz J."/>
            <person name="Zemann A."/>
            <person name="Churakov G."/>
            <person name="Kriegs J.O."/>
            <person name="Brosius J."/>
            <person name="Murchison E.P."/>
            <person name="Sachidanandam R."/>
            <person name="Smith C."/>
            <person name="Hannon G.J."/>
            <person name="Tsend-Ayush E."/>
            <person name="McMillan D."/>
            <person name="Attenborough R."/>
            <person name="Rens W."/>
            <person name="Ferguson-Smith M."/>
            <person name="Lefevre C.M."/>
            <person name="Sharp J.A."/>
            <person name="Nicholas K.R."/>
            <person name="Ray D.A."/>
            <person name="Kube M."/>
            <person name="Reinhardt R."/>
            <person name="Pringle T.H."/>
            <person name="Taylor J."/>
            <person name="Jones R.C."/>
            <person name="Nixon B."/>
            <person name="Dacheux J.L."/>
            <person name="Niwa H."/>
            <person name="Sekita Y."/>
            <person name="Huang X."/>
            <person name="Stark A."/>
            <person name="Kheradpour P."/>
            <person name="Kellis M."/>
            <person name="Flicek P."/>
            <person name="Chen Y."/>
            <person name="Webber C."/>
            <person name="Hardison R."/>
            <person name="Nelson J."/>
            <person name="Hallsworth-Pepin K."/>
            <person name="Delehaunty K."/>
            <person name="Markovic C."/>
            <person name="Minx P."/>
            <person name="Feng Y."/>
            <person name="Kremitzki C."/>
            <person name="Mitreva M."/>
            <person name="Glasscock J."/>
            <person name="Wylie T."/>
            <person name="Wohldmann P."/>
            <person name="Thiru P."/>
            <person name="Nhan M.N."/>
            <person name="Pohl C.S."/>
            <person name="Smith S.M."/>
            <person name="Hou S."/>
            <person name="Nefedov M."/>
            <person name="de Jong P.J."/>
            <person name="Renfree M.B."/>
            <person name="Mardis E.R."/>
            <person name="Wilson R.K."/>
        </authorList>
    </citation>
    <scope>NUCLEOTIDE SEQUENCE [LARGE SCALE GENOMIC DNA]</scope>
    <source>
        <strain evidence="2 3">Glennie</strain>
    </source>
</reference>
<dbReference type="SMART" id="SM00406">
    <property type="entry name" value="IGv"/>
    <property type="match status" value="1"/>
</dbReference>
<sequence length="112" mass="11771">DTAVTQTPKSLPASAGGRITINCKTSASATSSNGNRLNWYQQKPASTLVSGVPAWFSGSGSGTDFTLPINGVEADDAADYCCQHTYNTPHTIGDPLSLKRLALEAQSLWAQL</sequence>
<dbReference type="Proteomes" id="UP000002279">
    <property type="component" value="Chromosome 18"/>
</dbReference>
<dbReference type="InterPro" id="IPR013783">
    <property type="entry name" value="Ig-like_fold"/>
</dbReference>
<proteinExistence type="predicted"/>
<dbReference type="PANTHER" id="PTHR23267">
    <property type="entry name" value="IMMUNOGLOBULIN LIGHT CHAIN"/>
    <property type="match status" value="1"/>
</dbReference>
<dbReference type="InterPro" id="IPR007110">
    <property type="entry name" value="Ig-like_dom"/>
</dbReference>
<evidence type="ECO:0000259" key="1">
    <source>
        <dbReference type="PROSITE" id="PS50835"/>
    </source>
</evidence>
<dbReference type="GO" id="GO:0019814">
    <property type="term" value="C:immunoglobulin complex"/>
    <property type="evidence" value="ECO:0000318"/>
    <property type="project" value="GO_Central"/>
</dbReference>
<keyword evidence="3" id="KW-1185">Reference proteome</keyword>
<dbReference type="Gene3D" id="2.60.40.10">
    <property type="entry name" value="Immunoglobulins"/>
    <property type="match status" value="1"/>
</dbReference>
<dbReference type="SUPFAM" id="SSF48726">
    <property type="entry name" value="Immunoglobulin"/>
    <property type="match status" value="1"/>
</dbReference>